<accession>A0A323V1J8</accession>
<dbReference type="PANTHER" id="PTHR47354">
    <property type="entry name" value="NADH OXIDOREDUCTASE HCR"/>
    <property type="match status" value="1"/>
</dbReference>
<dbReference type="PROSITE" id="PS00197">
    <property type="entry name" value="2FE2S_FER_1"/>
    <property type="match status" value="1"/>
</dbReference>
<evidence type="ECO:0000256" key="1">
    <source>
        <dbReference type="ARBA" id="ARBA00022630"/>
    </source>
</evidence>
<evidence type="ECO:0000313" key="9">
    <source>
        <dbReference type="EMBL" id="PZA17963.1"/>
    </source>
</evidence>
<dbReference type="PANTHER" id="PTHR47354:SF1">
    <property type="entry name" value="CARNITINE MONOOXYGENASE REDUCTASE SUBUNIT"/>
    <property type="match status" value="1"/>
</dbReference>
<feature type="domain" description="2Fe-2S ferredoxin-type" evidence="7">
    <location>
        <begin position="238"/>
        <end position="323"/>
    </location>
</feature>
<reference evidence="9 10" key="1">
    <citation type="submission" date="2018-06" db="EMBL/GenBank/DDBJ databases">
        <title>Azoarcus communis strain SWub3 genome.</title>
        <authorList>
            <person name="Zorraquino Salvo V."/>
            <person name="Toubiana D."/>
            <person name="Blumwald E."/>
        </authorList>
    </citation>
    <scope>NUCLEOTIDE SEQUENCE [LARGE SCALE GENOMIC DNA]</scope>
    <source>
        <strain evidence="9 10">SWub3</strain>
    </source>
</reference>
<keyword evidence="1" id="KW-0285">Flavoprotein</keyword>
<dbReference type="PROSITE" id="PS51085">
    <property type="entry name" value="2FE2S_FER_2"/>
    <property type="match status" value="1"/>
</dbReference>
<evidence type="ECO:0000256" key="6">
    <source>
        <dbReference type="ARBA" id="ARBA00023014"/>
    </source>
</evidence>
<dbReference type="CDD" id="cd00207">
    <property type="entry name" value="fer2"/>
    <property type="match status" value="1"/>
</dbReference>
<dbReference type="EMBL" id="QKOE01000002">
    <property type="protein sequence ID" value="PZA17963.1"/>
    <property type="molecule type" value="Genomic_DNA"/>
</dbReference>
<keyword evidence="3" id="KW-0479">Metal-binding</keyword>
<dbReference type="InterPro" id="IPR012675">
    <property type="entry name" value="Beta-grasp_dom_sf"/>
</dbReference>
<dbReference type="AlphaFoldDB" id="A0A323V1J8"/>
<dbReference type="InterPro" id="IPR017927">
    <property type="entry name" value="FAD-bd_FR_type"/>
</dbReference>
<dbReference type="InterPro" id="IPR006058">
    <property type="entry name" value="2Fe2S_fd_BS"/>
</dbReference>
<dbReference type="PROSITE" id="PS51384">
    <property type="entry name" value="FAD_FR"/>
    <property type="match status" value="1"/>
</dbReference>
<dbReference type="InterPro" id="IPR036010">
    <property type="entry name" value="2Fe-2S_ferredoxin-like_sf"/>
</dbReference>
<comment type="caution">
    <text evidence="9">The sequence shown here is derived from an EMBL/GenBank/DDBJ whole genome shotgun (WGS) entry which is preliminary data.</text>
</comment>
<dbReference type="GO" id="GO:0051537">
    <property type="term" value="F:2 iron, 2 sulfur cluster binding"/>
    <property type="evidence" value="ECO:0007669"/>
    <property type="project" value="UniProtKB-KW"/>
</dbReference>
<dbReference type="InterPro" id="IPR001433">
    <property type="entry name" value="OxRdtase_FAD/NAD-bd"/>
</dbReference>
<dbReference type="CDD" id="cd06185">
    <property type="entry name" value="PDR_like"/>
    <property type="match status" value="1"/>
</dbReference>
<evidence type="ECO:0000313" key="10">
    <source>
        <dbReference type="Proteomes" id="UP000248259"/>
    </source>
</evidence>
<evidence type="ECO:0000259" key="8">
    <source>
        <dbReference type="PROSITE" id="PS51384"/>
    </source>
</evidence>
<proteinExistence type="predicted"/>
<evidence type="ECO:0000256" key="4">
    <source>
        <dbReference type="ARBA" id="ARBA00023002"/>
    </source>
</evidence>
<keyword evidence="6" id="KW-0411">Iron-sulfur</keyword>
<dbReference type="Gene3D" id="2.40.30.10">
    <property type="entry name" value="Translation factors"/>
    <property type="match status" value="1"/>
</dbReference>
<dbReference type="Pfam" id="PF00111">
    <property type="entry name" value="Fer2"/>
    <property type="match status" value="1"/>
</dbReference>
<feature type="domain" description="FAD-binding FR-type" evidence="8">
    <location>
        <begin position="4"/>
        <end position="106"/>
    </location>
</feature>
<evidence type="ECO:0000256" key="3">
    <source>
        <dbReference type="ARBA" id="ARBA00022723"/>
    </source>
</evidence>
<dbReference type="RefSeq" id="WP_110523306.1">
    <property type="nucleotide sequence ID" value="NZ_QKOE01000002.1"/>
</dbReference>
<dbReference type="InterPro" id="IPR017938">
    <property type="entry name" value="Riboflavin_synthase-like_b-brl"/>
</dbReference>
<dbReference type="OrthoDB" id="544091at2"/>
<sequence length="323" mass="33885">MSPQPTLAVRVLEKRDAAIDVLSLVLVSADGAPLPPCSAGAHIDITLPNGMVRQYSLCRVGPAGSAYEVAILRDPGGRGGSACAHRDIRVGDTLAISRPRNLFPLVPAGHSVLFAGGIGITPILAMADTLHARGESFELHYCSRAPERAAYREALEAAAYARQVRFYFDNAPEQGRLDAAGVLAALDGDAHLYVCGPAGFISYICEAARGAGWGEGRVHFEHFAAPAAAAPANGNGSFELVLARRGLRIPVGADQTAAEALLAAGVPINLSCEQGICGACVLPVLEGVPEHRDVFLSAAERDSQRCFTPCCSRARTPQLLIDL</sequence>
<organism evidence="9 10">
    <name type="scientific">Parazoarcus communis SWub3 = DSM 12120</name>
    <dbReference type="NCBI Taxonomy" id="1121029"/>
    <lineage>
        <taxon>Bacteria</taxon>
        <taxon>Pseudomonadati</taxon>
        <taxon>Pseudomonadota</taxon>
        <taxon>Betaproteobacteria</taxon>
        <taxon>Rhodocyclales</taxon>
        <taxon>Zoogloeaceae</taxon>
        <taxon>Parazoarcus</taxon>
    </lineage>
</organism>
<dbReference type="SUPFAM" id="SSF52343">
    <property type="entry name" value="Ferredoxin reductase-like, C-terminal NADP-linked domain"/>
    <property type="match status" value="1"/>
</dbReference>
<dbReference type="GO" id="GO:0016491">
    <property type="term" value="F:oxidoreductase activity"/>
    <property type="evidence" value="ECO:0007669"/>
    <property type="project" value="UniProtKB-KW"/>
</dbReference>
<keyword evidence="5" id="KW-0408">Iron</keyword>
<dbReference type="InterPro" id="IPR001041">
    <property type="entry name" value="2Fe-2S_ferredoxin-type"/>
</dbReference>
<dbReference type="PRINTS" id="PR00409">
    <property type="entry name" value="PHDIOXRDTASE"/>
</dbReference>
<evidence type="ECO:0000256" key="5">
    <source>
        <dbReference type="ARBA" id="ARBA00023004"/>
    </source>
</evidence>
<dbReference type="GO" id="GO:0046872">
    <property type="term" value="F:metal ion binding"/>
    <property type="evidence" value="ECO:0007669"/>
    <property type="project" value="UniProtKB-KW"/>
</dbReference>
<dbReference type="InterPro" id="IPR050415">
    <property type="entry name" value="MRET"/>
</dbReference>
<name>A0A323V1J8_9RHOO</name>
<keyword evidence="4" id="KW-0560">Oxidoreductase</keyword>
<dbReference type="InterPro" id="IPR039261">
    <property type="entry name" value="FNR_nucleotide-bd"/>
</dbReference>
<keyword evidence="10" id="KW-1185">Reference proteome</keyword>
<dbReference type="SUPFAM" id="SSF54292">
    <property type="entry name" value="2Fe-2S ferredoxin-like"/>
    <property type="match status" value="1"/>
</dbReference>
<dbReference type="Proteomes" id="UP000248259">
    <property type="component" value="Unassembled WGS sequence"/>
</dbReference>
<evidence type="ECO:0000259" key="7">
    <source>
        <dbReference type="PROSITE" id="PS51085"/>
    </source>
</evidence>
<gene>
    <name evidence="9" type="ORF">DNK49_04710</name>
</gene>
<keyword evidence="2" id="KW-0001">2Fe-2S</keyword>
<protein>
    <submittedName>
        <fullName evidence="9">Oxidoreductase</fullName>
    </submittedName>
</protein>
<dbReference type="Gene3D" id="3.10.20.30">
    <property type="match status" value="1"/>
</dbReference>
<evidence type="ECO:0000256" key="2">
    <source>
        <dbReference type="ARBA" id="ARBA00022714"/>
    </source>
</evidence>
<dbReference type="SUPFAM" id="SSF63380">
    <property type="entry name" value="Riboflavin synthase domain-like"/>
    <property type="match status" value="1"/>
</dbReference>
<dbReference type="Gene3D" id="3.40.50.80">
    <property type="entry name" value="Nucleotide-binding domain of ferredoxin-NADP reductase (FNR) module"/>
    <property type="match status" value="1"/>
</dbReference>
<dbReference type="Pfam" id="PF00175">
    <property type="entry name" value="NAD_binding_1"/>
    <property type="match status" value="1"/>
</dbReference>